<evidence type="ECO:0000313" key="3">
    <source>
        <dbReference type="Proteomes" id="UP000199055"/>
    </source>
</evidence>
<dbReference type="RefSeq" id="WP_093663017.1">
    <property type="nucleotide sequence ID" value="NZ_FOET01000019.1"/>
</dbReference>
<keyword evidence="1" id="KW-1133">Transmembrane helix</keyword>
<reference evidence="2 3" key="1">
    <citation type="submission" date="2016-10" db="EMBL/GenBank/DDBJ databases">
        <authorList>
            <person name="de Groot N.N."/>
        </authorList>
    </citation>
    <scope>NUCLEOTIDE SEQUENCE [LARGE SCALE GENOMIC DNA]</scope>
    <source>
        <strain evidence="2 3">CGMCC 4.3519</strain>
    </source>
</reference>
<evidence type="ECO:0000313" key="2">
    <source>
        <dbReference type="EMBL" id="SEQ90685.1"/>
    </source>
</evidence>
<evidence type="ECO:0000256" key="1">
    <source>
        <dbReference type="SAM" id="Phobius"/>
    </source>
</evidence>
<name>A0A1H9JVX1_9ACTN</name>
<dbReference type="AlphaFoldDB" id="A0A1H9JVX1"/>
<dbReference type="EMBL" id="FOET01000019">
    <property type="protein sequence ID" value="SEQ90685.1"/>
    <property type="molecule type" value="Genomic_DNA"/>
</dbReference>
<feature type="transmembrane region" description="Helical" evidence="1">
    <location>
        <begin position="75"/>
        <end position="94"/>
    </location>
</feature>
<dbReference type="Proteomes" id="UP000199055">
    <property type="component" value="Unassembled WGS sequence"/>
</dbReference>
<keyword evidence="3" id="KW-1185">Reference proteome</keyword>
<gene>
    <name evidence="2" type="ORF">SAMN05216481_11971</name>
</gene>
<sequence length="113" mass="11405">MVCSALFLALLDSTVIGLALPTVQRDLGAEVTGLQWIVDGCTLLYAALLLTGAAHGAAVPNGPGRKALAAGIERGLLLAGACYLAAAVLAASLIRPERTGARRPTGGRQTVQG</sequence>
<accession>A0A1H9JVX1</accession>
<organism evidence="2 3">
    <name type="scientific">Streptomyces radiopugnans</name>
    <dbReference type="NCBI Taxonomy" id="403935"/>
    <lineage>
        <taxon>Bacteria</taxon>
        <taxon>Bacillati</taxon>
        <taxon>Actinomycetota</taxon>
        <taxon>Actinomycetes</taxon>
        <taxon>Kitasatosporales</taxon>
        <taxon>Streptomycetaceae</taxon>
        <taxon>Streptomyces</taxon>
    </lineage>
</organism>
<dbReference type="STRING" id="403935.SAMN05216481_11971"/>
<keyword evidence="1" id="KW-0472">Membrane</keyword>
<keyword evidence="1" id="KW-0812">Transmembrane</keyword>
<protein>
    <submittedName>
        <fullName evidence="2">MFS transporter, DHA2 family, methylenomycin A resistance protein</fullName>
    </submittedName>
</protein>
<proteinExistence type="predicted"/>